<dbReference type="OrthoDB" id="5792673at2759"/>
<dbReference type="PROSITE" id="PS50280">
    <property type="entry name" value="SET"/>
    <property type="match status" value="1"/>
</dbReference>
<dbReference type="Gene3D" id="2.170.270.10">
    <property type="entry name" value="SET domain"/>
    <property type="match status" value="1"/>
</dbReference>
<dbReference type="SUPFAM" id="SSF88697">
    <property type="entry name" value="PUA domain-like"/>
    <property type="match status" value="1"/>
</dbReference>
<dbReference type="InterPro" id="IPR003616">
    <property type="entry name" value="Post-SET_dom"/>
</dbReference>
<evidence type="ECO:0000313" key="14">
    <source>
        <dbReference type="EMBL" id="KAJ1688983.1"/>
    </source>
</evidence>
<dbReference type="InterPro" id="IPR036987">
    <property type="entry name" value="SRA-YDG_sf"/>
</dbReference>
<evidence type="ECO:0000313" key="15">
    <source>
        <dbReference type="Proteomes" id="UP001151287"/>
    </source>
</evidence>
<dbReference type="InterPro" id="IPR015947">
    <property type="entry name" value="PUA-like_sf"/>
</dbReference>
<dbReference type="PROSITE" id="PS50868">
    <property type="entry name" value="POST_SET"/>
    <property type="match status" value="1"/>
</dbReference>
<feature type="domain" description="Pre-SET" evidence="11">
    <location>
        <begin position="395"/>
        <end position="456"/>
    </location>
</feature>
<dbReference type="InterPro" id="IPR007728">
    <property type="entry name" value="Pre-SET_dom"/>
</dbReference>
<feature type="region of interest" description="Disordered" evidence="9">
    <location>
        <begin position="1"/>
        <end position="47"/>
    </location>
</feature>
<accession>A0A9Q0C819</accession>
<evidence type="ECO:0000256" key="2">
    <source>
        <dbReference type="ARBA" id="ARBA00022454"/>
    </source>
</evidence>
<dbReference type="InterPro" id="IPR025794">
    <property type="entry name" value="H3-K9-MeTrfase_plant"/>
</dbReference>
<dbReference type="SMART" id="SM00317">
    <property type="entry name" value="SET"/>
    <property type="match status" value="1"/>
</dbReference>
<dbReference type="Gene3D" id="2.30.280.10">
    <property type="entry name" value="SRA-YDG"/>
    <property type="match status" value="1"/>
</dbReference>
<evidence type="ECO:0000256" key="7">
    <source>
        <dbReference type="ARBA" id="ARBA00023242"/>
    </source>
</evidence>
<keyword evidence="5" id="KW-0949">S-adenosyl-L-methionine</keyword>
<feature type="compositionally biased region" description="Low complexity" evidence="9">
    <location>
        <begin position="31"/>
        <end position="44"/>
    </location>
</feature>
<evidence type="ECO:0000256" key="6">
    <source>
        <dbReference type="ARBA" id="ARBA00022853"/>
    </source>
</evidence>
<dbReference type="EMBL" id="JAMQYH010000004">
    <property type="protein sequence ID" value="KAJ1688983.1"/>
    <property type="molecule type" value="Genomic_DNA"/>
</dbReference>
<sequence length="638" mass="70680">MDNRESMTSSPVASSEEIEEVKGVSLGLNNPPTSSDTDPFDPVAPAVPPGFDIPPGFDVEKLTVPINATPISIAFPQKPGRGRKCKISDSDEKPATKKAKLAVKSLSRDLALLASSSHAVTQPRAHVEAILSTFDAIRRRLEQINELDGVTKRPDMKAEVIMSANDLMANKQKRVGAVPGLQVGDIFYFRMEMCVVGLHALPMAGIDSMIDRTNPIAIAIVSSGGYDNDDDDVDVMVYTGQGGKSRNKEKRSDQKLEKGNYAMEQSDIWKNPIRVIRSRKDPFSKSNKVYIYDGLYRIKRSWTETSAFGFKAFKYKLVRVRGQPDGFAVWKMIENWKREPSSRGMVLTFDLSLGVESIPVAVVNEVDDDPEPDNFLYVNTMGKERSMKGKEMVPAGCKCRKLCAPGAADCYCMSENGGWLPYSSSGLLVKQLPLLYECGSGCECNIDCRNRVTQRGVKLNFEVFKTQNCGWGLRSWDPIRAGSFVCEFVGTHLESLKLNNKELDLNEYLFYTDQQGEKALKWNRGMELATEGSGDTCGGKCDEPESLPVPVPVINAKEMGNVSRFINHSCDPNLFWQLVCHGHGDEQYPRVMLFALKHIPPMTELTYDYNGDAEGSTGRAVGTKECFCGTANCRGYFT</sequence>
<dbReference type="PANTHER" id="PTHR45660">
    <property type="entry name" value="HISTONE-LYSINE N-METHYLTRANSFERASE SETMAR"/>
    <property type="match status" value="1"/>
</dbReference>
<gene>
    <name evidence="14" type="ORF">LUZ63_013138</name>
</gene>
<dbReference type="GO" id="GO:0005694">
    <property type="term" value="C:chromosome"/>
    <property type="evidence" value="ECO:0007669"/>
    <property type="project" value="UniProtKB-SubCell"/>
</dbReference>
<dbReference type="AlphaFoldDB" id="A0A9Q0C819"/>
<feature type="domain" description="SET" evidence="10">
    <location>
        <begin position="459"/>
        <end position="610"/>
    </location>
</feature>
<comment type="caution">
    <text evidence="14">The sequence shown here is derived from an EMBL/GenBank/DDBJ whole genome shotgun (WGS) entry which is preliminary data.</text>
</comment>
<dbReference type="Proteomes" id="UP001151287">
    <property type="component" value="Unassembled WGS sequence"/>
</dbReference>
<dbReference type="PROSITE" id="PS50867">
    <property type="entry name" value="PRE_SET"/>
    <property type="match status" value="1"/>
</dbReference>
<dbReference type="GO" id="GO:0032259">
    <property type="term" value="P:methylation"/>
    <property type="evidence" value="ECO:0007669"/>
    <property type="project" value="UniProtKB-KW"/>
</dbReference>
<evidence type="ECO:0000256" key="3">
    <source>
        <dbReference type="ARBA" id="ARBA00022603"/>
    </source>
</evidence>
<keyword evidence="7 8" id="KW-0539">Nucleus</keyword>
<evidence type="ECO:0000256" key="8">
    <source>
        <dbReference type="PROSITE-ProRule" id="PRU00358"/>
    </source>
</evidence>
<keyword evidence="15" id="KW-1185">Reference proteome</keyword>
<evidence type="ECO:0000256" key="5">
    <source>
        <dbReference type="ARBA" id="ARBA00022691"/>
    </source>
</evidence>
<dbReference type="Pfam" id="PF02182">
    <property type="entry name" value="SAD_SRA"/>
    <property type="match status" value="1"/>
</dbReference>
<dbReference type="InterPro" id="IPR003105">
    <property type="entry name" value="SRA_YDG"/>
</dbReference>
<keyword evidence="2" id="KW-0158">Chromosome</keyword>
<protein>
    <submittedName>
        <fullName evidence="14">Uncharacterized protein</fullName>
    </submittedName>
</protein>
<dbReference type="InterPro" id="IPR051357">
    <property type="entry name" value="H3K9_HMTase_SUVAR3-9"/>
</dbReference>
<dbReference type="PROSITE" id="PS51575">
    <property type="entry name" value="SAM_MT43_SUVAR39_2"/>
    <property type="match status" value="1"/>
</dbReference>
<dbReference type="GO" id="GO:0005634">
    <property type="term" value="C:nucleus"/>
    <property type="evidence" value="ECO:0007669"/>
    <property type="project" value="UniProtKB-SubCell"/>
</dbReference>
<evidence type="ECO:0000259" key="12">
    <source>
        <dbReference type="PROSITE" id="PS50868"/>
    </source>
</evidence>
<proteinExistence type="predicted"/>
<dbReference type="SUPFAM" id="SSF82199">
    <property type="entry name" value="SET domain"/>
    <property type="match status" value="1"/>
</dbReference>
<feature type="domain" description="YDG" evidence="13">
    <location>
        <begin position="176"/>
        <end position="319"/>
    </location>
</feature>
<feature type="compositionally biased region" description="Polar residues" evidence="9">
    <location>
        <begin position="1"/>
        <end position="13"/>
    </location>
</feature>
<dbReference type="GO" id="GO:0008270">
    <property type="term" value="F:zinc ion binding"/>
    <property type="evidence" value="ECO:0007669"/>
    <property type="project" value="InterPro"/>
</dbReference>
<dbReference type="SMART" id="SM00466">
    <property type="entry name" value="SRA"/>
    <property type="match status" value="1"/>
</dbReference>
<evidence type="ECO:0000256" key="1">
    <source>
        <dbReference type="ARBA" id="ARBA00004286"/>
    </source>
</evidence>
<reference evidence="14" key="1">
    <citation type="journal article" date="2022" name="Cell">
        <title>Repeat-based holocentromeres influence genome architecture and karyotype evolution.</title>
        <authorList>
            <person name="Hofstatter P.G."/>
            <person name="Thangavel G."/>
            <person name="Lux T."/>
            <person name="Neumann P."/>
            <person name="Vondrak T."/>
            <person name="Novak P."/>
            <person name="Zhang M."/>
            <person name="Costa L."/>
            <person name="Castellani M."/>
            <person name="Scott A."/>
            <person name="Toegelov H."/>
            <person name="Fuchs J."/>
            <person name="Mata-Sucre Y."/>
            <person name="Dias Y."/>
            <person name="Vanzela A.L.L."/>
            <person name="Huettel B."/>
            <person name="Almeida C.C.S."/>
            <person name="Simkova H."/>
            <person name="Souza G."/>
            <person name="Pedrosa-Harand A."/>
            <person name="Macas J."/>
            <person name="Mayer K.F.X."/>
            <person name="Houben A."/>
            <person name="Marques A."/>
        </authorList>
    </citation>
    <scope>NUCLEOTIDE SEQUENCE</scope>
    <source>
        <strain evidence="14">RhyBre1mFocal</strain>
    </source>
</reference>
<dbReference type="PROSITE" id="PS51015">
    <property type="entry name" value="YDG"/>
    <property type="match status" value="1"/>
</dbReference>
<keyword evidence="3" id="KW-0489">Methyltransferase</keyword>
<dbReference type="InterPro" id="IPR046341">
    <property type="entry name" value="SET_dom_sf"/>
</dbReference>
<evidence type="ECO:0000259" key="11">
    <source>
        <dbReference type="PROSITE" id="PS50867"/>
    </source>
</evidence>
<keyword evidence="4" id="KW-0808">Transferase</keyword>
<dbReference type="GO" id="GO:0042054">
    <property type="term" value="F:histone methyltransferase activity"/>
    <property type="evidence" value="ECO:0007669"/>
    <property type="project" value="InterPro"/>
</dbReference>
<name>A0A9Q0C819_9POAL</name>
<keyword evidence="6" id="KW-0156">Chromatin regulator</keyword>
<dbReference type="InterPro" id="IPR001214">
    <property type="entry name" value="SET_dom"/>
</dbReference>
<evidence type="ECO:0000259" key="10">
    <source>
        <dbReference type="PROSITE" id="PS50280"/>
    </source>
</evidence>
<dbReference type="Pfam" id="PF00856">
    <property type="entry name" value="SET"/>
    <property type="match status" value="1"/>
</dbReference>
<dbReference type="PANTHER" id="PTHR45660:SF13">
    <property type="entry name" value="HISTONE-LYSINE N-METHYLTRANSFERASE SETMAR"/>
    <property type="match status" value="1"/>
</dbReference>
<evidence type="ECO:0000259" key="13">
    <source>
        <dbReference type="PROSITE" id="PS51015"/>
    </source>
</evidence>
<evidence type="ECO:0000256" key="4">
    <source>
        <dbReference type="ARBA" id="ARBA00022679"/>
    </source>
</evidence>
<dbReference type="GO" id="GO:0003690">
    <property type="term" value="F:double-stranded DNA binding"/>
    <property type="evidence" value="ECO:0007669"/>
    <property type="project" value="TreeGrafter"/>
</dbReference>
<evidence type="ECO:0000256" key="9">
    <source>
        <dbReference type="SAM" id="MobiDB-lite"/>
    </source>
</evidence>
<organism evidence="14 15">
    <name type="scientific">Rhynchospora breviuscula</name>
    <dbReference type="NCBI Taxonomy" id="2022672"/>
    <lineage>
        <taxon>Eukaryota</taxon>
        <taxon>Viridiplantae</taxon>
        <taxon>Streptophyta</taxon>
        <taxon>Embryophyta</taxon>
        <taxon>Tracheophyta</taxon>
        <taxon>Spermatophyta</taxon>
        <taxon>Magnoliopsida</taxon>
        <taxon>Liliopsida</taxon>
        <taxon>Poales</taxon>
        <taxon>Cyperaceae</taxon>
        <taxon>Cyperoideae</taxon>
        <taxon>Rhynchosporeae</taxon>
        <taxon>Rhynchospora</taxon>
    </lineage>
</organism>
<dbReference type="SMART" id="SM00468">
    <property type="entry name" value="PreSET"/>
    <property type="match status" value="1"/>
</dbReference>
<comment type="subcellular location">
    <subcellularLocation>
        <location evidence="1">Chromosome</location>
    </subcellularLocation>
    <subcellularLocation>
        <location evidence="8">Nucleus</location>
    </subcellularLocation>
</comment>
<dbReference type="Pfam" id="PF05033">
    <property type="entry name" value="Pre-SET"/>
    <property type="match status" value="1"/>
</dbReference>
<feature type="domain" description="Post-SET" evidence="12">
    <location>
        <begin position="622"/>
        <end position="638"/>
    </location>
</feature>